<dbReference type="Proteomes" id="UP000614469">
    <property type="component" value="Unassembled WGS sequence"/>
</dbReference>
<sequence>MSAEYAGKKVLIVATFGSDNPERCPGPFVFAGEAVKAGAEAEIHFVLQAPKILKEGVAEALHSKEGGRTIREFIDDALALGVKFFVCDTALALCDMTSEDLIEEIETLVGPSFLIKRGFESDLSFTF</sequence>
<dbReference type="PANTHER" id="PTHR34655">
    <property type="entry name" value="CONSERVED WITHIN P. AEROPHILUM"/>
    <property type="match status" value="1"/>
</dbReference>
<organism evidence="1 2">
    <name type="scientific">Candidatus Desulfolinea nitratireducens</name>
    <dbReference type="NCBI Taxonomy" id="2841698"/>
    <lineage>
        <taxon>Bacteria</taxon>
        <taxon>Bacillati</taxon>
        <taxon>Chloroflexota</taxon>
        <taxon>Anaerolineae</taxon>
        <taxon>Anaerolineales</taxon>
        <taxon>Anaerolineales incertae sedis</taxon>
        <taxon>Candidatus Desulfolinea</taxon>
    </lineage>
</organism>
<dbReference type="PANTHER" id="PTHR34655:SF2">
    <property type="entry name" value="PEROXIREDOXIN FAMILY PROTEIN"/>
    <property type="match status" value="1"/>
</dbReference>
<protein>
    <submittedName>
        <fullName evidence="1">Sulfur reduction protein DsrE</fullName>
    </submittedName>
</protein>
<dbReference type="EMBL" id="JACNJN010000187">
    <property type="protein sequence ID" value="MBC8336727.1"/>
    <property type="molecule type" value="Genomic_DNA"/>
</dbReference>
<evidence type="ECO:0000313" key="2">
    <source>
        <dbReference type="Proteomes" id="UP000614469"/>
    </source>
</evidence>
<dbReference type="SUPFAM" id="SSF75169">
    <property type="entry name" value="DsrEFH-like"/>
    <property type="match status" value="1"/>
</dbReference>
<accession>A0A8J6NQS4</accession>
<reference evidence="1 2" key="1">
    <citation type="submission" date="2020-08" db="EMBL/GenBank/DDBJ databases">
        <title>Bridging the membrane lipid divide: bacteria of the FCB group superphylum have the potential to synthesize archaeal ether lipids.</title>
        <authorList>
            <person name="Villanueva L."/>
            <person name="Von Meijenfeldt F.A.B."/>
            <person name="Westbye A.B."/>
            <person name="Yadav S."/>
            <person name="Hopmans E.C."/>
            <person name="Dutilh B.E."/>
            <person name="Sinninghe Damste J.S."/>
        </authorList>
    </citation>
    <scope>NUCLEOTIDE SEQUENCE [LARGE SCALE GENOMIC DNA]</scope>
    <source>
        <strain evidence="1">NIOZ-UU36</strain>
    </source>
</reference>
<evidence type="ECO:0000313" key="1">
    <source>
        <dbReference type="EMBL" id="MBC8336727.1"/>
    </source>
</evidence>
<name>A0A8J6NQS4_9CHLR</name>
<dbReference type="AlphaFoldDB" id="A0A8J6NQS4"/>
<dbReference type="Gene3D" id="3.40.1260.10">
    <property type="entry name" value="DsrEFH-like"/>
    <property type="match status" value="1"/>
</dbReference>
<proteinExistence type="predicted"/>
<comment type="caution">
    <text evidence="1">The sequence shown here is derived from an EMBL/GenBank/DDBJ whole genome shotgun (WGS) entry which is preliminary data.</text>
</comment>
<gene>
    <name evidence="1" type="ORF">H8E29_15805</name>
</gene>
<dbReference type="InterPro" id="IPR027396">
    <property type="entry name" value="DsrEFH-like"/>
</dbReference>